<dbReference type="Proteomes" id="UP000032900">
    <property type="component" value="Unassembled WGS sequence"/>
</dbReference>
<keyword evidence="2" id="KW-1185">Reference proteome</keyword>
<protein>
    <submittedName>
        <fullName evidence="1">Uncharacterized protein</fullName>
    </submittedName>
</protein>
<dbReference type="AlphaFoldDB" id="A0A0E9LSW7"/>
<gene>
    <name evidence="1" type="ORF">JCM15548_14810</name>
</gene>
<organism evidence="1 2">
    <name type="scientific">Geofilum rubicundum JCM 15548</name>
    <dbReference type="NCBI Taxonomy" id="1236989"/>
    <lineage>
        <taxon>Bacteria</taxon>
        <taxon>Pseudomonadati</taxon>
        <taxon>Bacteroidota</taxon>
        <taxon>Bacteroidia</taxon>
        <taxon>Marinilabiliales</taxon>
        <taxon>Marinilabiliaceae</taxon>
        <taxon>Geofilum</taxon>
    </lineage>
</organism>
<evidence type="ECO:0000313" key="2">
    <source>
        <dbReference type="Proteomes" id="UP000032900"/>
    </source>
</evidence>
<accession>A0A0E9LSW7</accession>
<comment type="caution">
    <text evidence="1">The sequence shown here is derived from an EMBL/GenBank/DDBJ whole genome shotgun (WGS) entry which is preliminary data.</text>
</comment>
<reference evidence="1 2" key="1">
    <citation type="journal article" date="2015" name="Microbes Environ.">
        <title>Distribution and evolution of nitrogen fixation genes in the phylum bacteroidetes.</title>
        <authorList>
            <person name="Inoue J."/>
            <person name="Oshima K."/>
            <person name="Suda W."/>
            <person name="Sakamoto M."/>
            <person name="Iino T."/>
            <person name="Noda S."/>
            <person name="Hongoh Y."/>
            <person name="Hattori M."/>
            <person name="Ohkuma M."/>
        </authorList>
    </citation>
    <scope>NUCLEOTIDE SEQUENCE [LARGE SCALE GENOMIC DNA]</scope>
    <source>
        <strain evidence="1">JCM 15548</strain>
    </source>
</reference>
<proteinExistence type="predicted"/>
<evidence type="ECO:0000313" key="1">
    <source>
        <dbReference type="EMBL" id="GAO27930.1"/>
    </source>
</evidence>
<sequence>MKADFYTIENSKIMKNFKATFIIDGKIKGEIIFSSSNPFHSQSERIRDAKIEIELQQGIIPSRLSQLKVIQLD</sequence>
<name>A0A0E9LSW7_9BACT</name>
<dbReference type="EMBL" id="BAZW01000172">
    <property type="protein sequence ID" value="GAO27930.1"/>
    <property type="molecule type" value="Genomic_DNA"/>
</dbReference>